<protein>
    <submittedName>
        <fullName evidence="3">T9SS sorting signal type C domain-containing protein</fullName>
    </submittedName>
</protein>
<evidence type="ECO:0000259" key="2">
    <source>
        <dbReference type="Pfam" id="PF13205"/>
    </source>
</evidence>
<keyword evidence="1" id="KW-0732">Signal</keyword>
<evidence type="ECO:0000256" key="1">
    <source>
        <dbReference type="ARBA" id="ARBA00022729"/>
    </source>
</evidence>
<keyword evidence="4" id="KW-1185">Reference proteome</keyword>
<comment type="caution">
    <text evidence="3">The sequence shown here is derived from an EMBL/GenBank/DDBJ whole genome shotgun (WGS) entry which is preliminary data.</text>
</comment>
<evidence type="ECO:0000313" key="4">
    <source>
        <dbReference type="Proteomes" id="UP000318585"/>
    </source>
</evidence>
<dbReference type="Pfam" id="PF13205">
    <property type="entry name" value="Big_5"/>
    <property type="match status" value="1"/>
</dbReference>
<dbReference type="RefSeq" id="WP_144071454.1">
    <property type="nucleotide sequence ID" value="NZ_VJZR01000006.1"/>
</dbReference>
<dbReference type="OrthoDB" id="1652165at2"/>
<reference evidence="3 4" key="1">
    <citation type="submission" date="2019-07" db="EMBL/GenBank/DDBJ databases">
        <title>Novel species of Flavobacterium.</title>
        <authorList>
            <person name="Liu Q."/>
            <person name="Xin Y.-H."/>
        </authorList>
    </citation>
    <scope>NUCLEOTIDE SEQUENCE [LARGE SCALE GENOMIC DNA]</scope>
    <source>
        <strain evidence="3 4">LB3P56</strain>
    </source>
</reference>
<evidence type="ECO:0000313" key="3">
    <source>
        <dbReference type="EMBL" id="TRX21064.1"/>
    </source>
</evidence>
<accession>A0A553CKT1</accession>
<dbReference type="NCBIfam" id="NF033708">
    <property type="entry name" value="T9SS_Cterm_ChiA"/>
    <property type="match status" value="1"/>
</dbReference>
<dbReference type="EMBL" id="VJZR01000006">
    <property type="protein sequence ID" value="TRX21064.1"/>
    <property type="molecule type" value="Genomic_DNA"/>
</dbReference>
<feature type="domain" description="SbsA Ig-like" evidence="2">
    <location>
        <begin position="219"/>
        <end position="330"/>
    </location>
</feature>
<dbReference type="InterPro" id="IPR032812">
    <property type="entry name" value="SbsA_Ig"/>
</dbReference>
<gene>
    <name evidence="3" type="ORF">FNW17_08830</name>
</gene>
<organism evidence="3 4">
    <name type="scientific">Flavobacterium franklandianum</name>
    <dbReference type="NCBI Taxonomy" id="2594430"/>
    <lineage>
        <taxon>Bacteria</taxon>
        <taxon>Pseudomonadati</taxon>
        <taxon>Bacteroidota</taxon>
        <taxon>Flavobacteriia</taxon>
        <taxon>Flavobacteriales</taxon>
        <taxon>Flavobacteriaceae</taxon>
        <taxon>Flavobacterium</taxon>
    </lineage>
</organism>
<name>A0A553CKT1_9FLAO</name>
<proteinExistence type="predicted"/>
<sequence length="1411" mass="149466">MKLKLLLIAITIGLFVGSAGVYGQVNYVSWNFNTNITNANYSTNTTNQNGARSSALTTPTLSTISINGTGISGANAFTLHRSTGWPTTLEITKHLEFSITLAAGQTFNNTTLNLLVAAGVSNIGTAPRNYLVQYGWGPSPTFAAVTGANNANATPTTGGTVTLLTAAQTSNNATIPAPGNTTSTILTIRLIAYGSTSSSGNLQVGSIALTAASLPSTSDTTPPTVTTLSPADNATGVAINSNLVLTFDENVVVGTAGDIVIYNSDTTVFETIPYNDSRIVFNGTTGVTINPLGIFVNNAGYYVQIANTAIRDVALNAYAGISNNTTWNFTAEAPTTIIWTNPITGTNPDTANPYTTGQSFNGNITVSGIGRGSGIGANNATDRYNANDWNSGTLNTNDYFEFTLTPNAGYEINFINFVYTSERNNTSIANFAFRSSVSTYTANIGTPTFNGTTISLSGAAYQNRTTATTFRIYAWGADTSTRTFSINDFIFNGTVIQTTLATDYFRSRASGTWATASNWESSRDNTNWITSTLAPTSAANTITIRDLHTITISGAVTADQITVESGGTLVLNGADLTLNNGTGTDLTIASGGTFDNGGENLITRTGIPSISIGGTFITRDAQGFVGFNTAIPDISTTLNAGSIVVYGLNGDQDVQGLTAPTYSNVTFSGTGTKTLLSTNAVTGTVTIKDAAIFNSTSFTFGGAETNLTMTDISHLIVSGARPVPDMQGTYTLTGGTIEFAGNSNSHTARSPITYNNVVISGSNVNGSAGNYTLRNGATFTVNAGGVFTVSDQRIIAGGASATININGSFVTKDADGFYGPGLTSISPTNTILNLGSASTIEYAGADQSIATVPVTTAYANITISGTEIKTIPTQLFLGNNLSVYASTLLIESGKALTVTNNVVVSLGATMTINDKGSLVQVNNYAVNTGNITYERNTTAEEFDYTYFSSPVAGQTLLAVSPSTKLDKFFSFNAAANDWLQEDISAIMTIGKGYIIRGIPPPPSPAIPPGFYTAPFFGKPNNGIINVPILWDGTSIDGTSNLIGNPYPSAIDADNFLHLNSSVIEGTIYFWTHNTSMQNRDLIVGNNPDGTPKAGSGALAYTTDDYASYNLLGGVGTMAPSGSNGGVNNNKPIGKIATGQAFFTTSLKINATSTATFNNSMRLDKDSKIMDNSQFFKTRNPNPKTITLEKHRIWLNLTNTQGVFKQTLVGYITDATNEYDSRFDGESFDGNEFVDFYSLSQDKNLVIQGRALPFDENDQVPLGFRTTINGTFTIKIDQADGVLTNQAVFIEDKLTNSTSDLRSGPFTFNTAAGTFNDRFVLRYANKTLGNNDLETFENQVLVSNKNKQIKVNSKVEPINKVVVYDLLGRLLFKKDKVNNTEFSILNLISNSETLLVKVTLQNGETVTRKILY</sequence>
<dbReference type="Proteomes" id="UP000318585">
    <property type="component" value="Unassembled WGS sequence"/>
</dbReference>